<comment type="caution">
    <text evidence="2">The sequence shown here is derived from an EMBL/GenBank/DDBJ whole genome shotgun (WGS) entry which is preliminary data.</text>
</comment>
<dbReference type="EMBL" id="JAQQBR010000006">
    <property type="protein sequence ID" value="KAK0174438.1"/>
    <property type="molecule type" value="Genomic_DNA"/>
</dbReference>
<feature type="chain" id="PRO_5041463724" evidence="1">
    <location>
        <begin position="16"/>
        <end position="120"/>
    </location>
</feature>
<accession>A0AA39FRN6</accession>
<keyword evidence="1" id="KW-0732">Signal</keyword>
<reference evidence="2" key="2">
    <citation type="submission" date="2023-03" db="EMBL/GenBank/DDBJ databases">
        <authorList>
            <person name="Inwood S.N."/>
            <person name="Skelly J.G."/>
            <person name="Guhlin J."/>
            <person name="Harrop T.W.R."/>
            <person name="Goldson S.G."/>
            <person name="Dearden P.K."/>
        </authorList>
    </citation>
    <scope>NUCLEOTIDE SEQUENCE</scope>
    <source>
        <strain evidence="2">Lincoln</strain>
        <tissue evidence="2">Whole body</tissue>
    </source>
</reference>
<proteinExistence type="predicted"/>
<sequence length="120" mass="14258">MIVCIISSLLFICSSKNKEREESVADEQSVQIPRINNPLRQITSDSNLSSLSFIIENTPEDNYHLPTDNYIRRPSERNFIINYRNRHENYLRSPPQQRYDRRIFQSSPKRMNISVRNSQK</sequence>
<dbReference type="Proteomes" id="UP001168972">
    <property type="component" value="Unassembled WGS sequence"/>
</dbReference>
<organism evidence="2 3">
    <name type="scientific">Microctonus hyperodae</name>
    <name type="common">Parasitoid wasp</name>
    <dbReference type="NCBI Taxonomy" id="165561"/>
    <lineage>
        <taxon>Eukaryota</taxon>
        <taxon>Metazoa</taxon>
        <taxon>Ecdysozoa</taxon>
        <taxon>Arthropoda</taxon>
        <taxon>Hexapoda</taxon>
        <taxon>Insecta</taxon>
        <taxon>Pterygota</taxon>
        <taxon>Neoptera</taxon>
        <taxon>Endopterygota</taxon>
        <taxon>Hymenoptera</taxon>
        <taxon>Apocrita</taxon>
        <taxon>Ichneumonoidea</taxon>
        <taxon>Braconidae</taxon>
        <taxon>Euphorinae</taxon>
        <taxon>Microctonus</taxon>
    </lineage>
</organism>
<evidence type="ECO:0000313" key="3">
    <source>
        <dbReference type="Proteomes" id="UP001168972"/>
    </source>
</evidence>
<dbReference type="AlphaFoldDB" id="A0AA39FRN6"/>
<keyword evidence="3" id="KW-1185">Reference proteome</keyword>
<reference evidence="2" key="1">
    <citation type="journal article" date="2023" name="bioRxiv">
        <title>Scaffold-level genome assemblies of two parasitoid biocontrol wasps reveal the parthenogenesis mechanism and an associated novel virus.</title>
        <authorList>
            <person name="Inwood S."/>
            <person name="Skelly J."/>
            <person name="Guhlin J."/>
            <person name="Harrop T."/>
            <person name="Goldson S."/>
            <person name="Dearden P."/>
        </authorList>
    </citation>
    <scope>NUCLEOTIDE SEQUENCE</scope>
    <source>
        <strain evidence="2">Lincoln</strain>
        <tissue evidence="2">Whole body</tissue>
    </source>
</reference>
<evidence type="ECO:0000313" key="2">
    <source>
        <dbReference type="EMBL" id="KAK0174438.1"/>
    </source>
</evidence>
<evidence type="ECO:0000256" key="1">
    <source>
        <dbReference type="SAM" id="SignalP"/>
    </source>
</evidence>
<protein>
    <submittedName>
        <fullName evidence="2">Uncharacterized protein</fullName>
    </submittedName>
</protein>
<gene>
    <name evidence="2" type="ORF">PV327_010207</name>
</gene>
<feature type="signal peptide" evidence="1">
    <location>
        <begin position="1"/>
        <end position="15"/>
    </location>
</feature>
<name>A0AA39FRN6_MICHY</name>